<dbReference type="PANTHER" id="PTHR11748:SF111">
    <property type="entry name" value="D-LACTATE DEHYDROGENASE, MITOCHONDRIAL-RELATED"/>
    <property type="match status" value="1"/>
</dbReference>
<dbReference type="InterPro" id="IPR004113">
    <property type="entry name" value="FAD-bd_oxidored_4_C"/>
</dbReference>
<keyword evidence="6" id="KW-0560">Oxidoreductase</keyword>
<dbReference type="RefSeq" id="WP_012174197.1">
    <property type="nucleotide sequence ID" value="NC_009943.1"/>
</dbReference>
<dbReference type="SUPFAM" id="SSF55103">
    <property type="entry name" value="FAD-linked oxidases, C-terminal domain"/>
    <property type="match status" value="1"/>
</dbReference>
<evidence type="ECO:0000256" key="2">
    <source>
        <dbReference type="ARBA" id="ARBA00008000"/>
    </source>
</evidence>
<dbReference type="PANTHER" id="PTHR11748">
    <property type="entry name" value="D-LACTATE DEHYDROGENASE"/>
    <property type="match status" value="1"/>
</dbReference>
<comment type="cofactor">
    <cofactor evidence="1">
        <name>FAD</name>
        <dbReference type="ChEBI" id="CHEBI:57692"/>
    </cofactor>
</comment>
<evidence type="ECO:0000313" key="9">
    <source>
        <dbReference type="EMBL" id="ABW66579.1"/>
    </source>
</evidence>
<evidence type="ECO:0000256" key="5">
    <source>
        <dbReference type="ARBA" id="ARBA00022946"/>
    </source>
</evidence>
<organism evidence="9 10">
    <name type="scientific">Desulfosudis oleivorans (strain DSM 6200 / JCM 39069 / Hxd3)</name>
    <name type="common">Desulfococcus oleovorans</name>
    <dbReference type="NCBI Taxonomy" id="96561"/>
    <lineage>
        <taxon>Bacteria</taxon>
        <taxon>Pseudomonadati</taxon>
        <taxon>Thermodesulfobacteriota</taxon>
        <taxon>Desulfobacteria</taxon>
        <taxon>Desulfobacterales</taxon>
        <taxon>Desulfosudaceae</taxon>
        <taxon>Desulfosudis</taxon>
    </lineage>
</organism>
<dbReference type="GO" id="GO:0071949">
    <property type="term" value="F:FAD binding"/>
    <property type="evidence" value="ECO:0007669"/>
    <property type="project" value="InterPro"/>
</dbReference>
<gene>
    <name evidence="9" type="ordered locus">Dole_0769</name>
</gene>
<dbReference type="InterPro" id="IPR016164">
    <property type="entry name" value="FAD-linked_Oxase-like_C"/>
</dbReference>
<dbReference type="STRING" id="96561.Dole_0769"/>
<keyword evidence="5" id="KW-0809">Transit peptide</keyword>
<dbReference type="eggNOG" id="COG0277">
    <property type="taxonomic scope" value="Bacteria"/>
</dbReference>
<dbReference type="InterPro" id="IPR016169">
    <property type="entry name" value="FAD-bd_PCMH_sub2"/>
</dbReference>
<proteinExistence type="inferred from homology"/>
<keyword evidence="3" id="KW-0285">Flavoprotein</keyword>
<reference evidence="9 10" key="1">
    <citation type="submission" date="2007-10" db="EMBL/GenBank/DDBJ databases">
        <title>Complete sequence of Desulfococcus oleovorans Hxd3.</title>
        <authorList>
            <consortium name="US DOE Joint Genome Institute"/>
            <person name="Copeland A."/>
            <person name="Lucas S."/>
            <person name="Lapidus A."/>
            <person name="Barry K."/>
            <person name="Glavina del Rio T."/>
            <person name="Dalin E."/>
            <person name="Tice H."/>
            <person name="Pitluck S."/>
            <person name="Kiss H."/>
            <person name="Brettin T."/>
            <person name="Bruce D."/>
            <person name="Detter J.C."/>
            <person name="Han C."/>
            <person name="Schmutz J."/>
            <person name="Larimer F."/>
            <person name="Land M."/>
            <person name="Hauser L."/>
            <person name="Kyrpides N."/>
            <person name="Kim E."/>
            <person name="Wawrik B."/>
            <person name="Richardson P."/>
        </authorList>
    </citation>
    <scope>NUCLEOTIDE SEQUENCE [LARGE SCALE GENOMIC DNA]</scope>
    <source>
        <strain evidence="10">DSM 6200 / JCM 39069 / Hxd3</strain>
    </source>
</reference>
<protein>
    <recommendedName>
        <fullName evidence="7">D-lactate dehydrogenase (cytochrome)</fullName>
        <ecNumber evidence="7">1.1.2.4</ecNumber>
    </recommendedName>
</protein>
<evidence type="ECO:0000256" key="6">
    <source>
        <dbReference type="ARBA" id="ARBA00023002"/>
    </source>
</evidence>
<name>A8ZVB8_DESOH</name>
<evidence type="ECO:0000256" key="7">
    <source>
        <dbReference type="ARBA" id="ARBA00038897"/>
    </source>
</evidence>
<dbReference type="EC" id="1.1.2.4" evidence="7"/>
<dbReference type="KEGG" id="dol:Dole_0769"/>
<dbReference type="InterPro" id="IPR036318">
    <property type="entry name" value="FAD-bd_PCMH-like_sf"/>
</dbReference>
<evidence type="ECO:0000259" key="8">
    <source>
        <dbReference type="PROSITE" id="PS51387"/>
    </source>
</evidence>
<dbReference type="HOGENOM" id="CLU_017779_9_1_7"/>
<dbReference type="InterPro" id="IPR006094">
    <property type="entry name" value="Oxid_FAD_bind_N"/>
</dbReference>
<evidence type="ECO:0000313" key="10">
    <source>
        <dbReference type="Proteomes" id="UP000008561"/>
    </source>
</evidence>
<keyword evidence="10" id="KW-1185">Reference proteome</keyword>
<evidence type="ECO:0000256" key="3">
    <source>
        <dbReference type="ARBA" id="ARBA00022630"/>
    </source>
</evidence>
<dbReference type="SUPFAM" id="SSF56176">
    <property type="entry name" value="FAD-binding/transporter-associated domain-like"/>
    <property type="match status" value="1"/>
</dbReference>
<dbReference type="AlphaFoldDB" id="A8ZVB8"/>
<evidence type="ECO:0000256" key="4">
    <source>
        <dbReference type="ARBA" id="ARBA00022827"/>
    </source>
</evidence>
<sequence length="465" mass="50794">MKNTGHDMDKLIKKLQAIVGEAFVSDAAEERYLYSMDQGTMPPAAPDAVVMPKTADQVVQIVRLANELKVPLVPMGGGLVLSGLTRALKGGVIVDMKRMDTIIEVNPASRYVVVEAGVTQGKLKAYLAKHHPDLKHSMPDAPPAATIAGNVCIHGSGHLSVLGGFHSDMLTGLEVVLPTGEIVRTGSCSVSDKWFAKAPLPDLSGLFLGWSGTTGFVTKLGIRLFPNYRHNDVLVYVCETADKMPEIIYRLTSAQVAEDMTPWMTPKPEWARGFFHINIAFGAHSKKELIFKRNLLQESVRPITETKAAGFLPIPPVQKARFLEIPSPDLARFADARKGGGFEYVGAIMAIERFAEAYAQGTKIAEKYHTTYSLGARIIGAGHAMMFFFAYAFNRADSDDVDRAAAALEETNRACLEMGGIPWKAEAPAQKEILKQMDPGTAALMDRLRNTLDPNRIMNPGNWEI</sequence>
<comment type="similarity">
    <text evidence="2">Belongs to the FAD-binding oxidoreductase/transferase type 4 family.</text>
</comment>
<dbReference type="PROSITE" id="PS51387">
    <property type="entry name" value="FAD_PCMH"/>
    <property type="match status" value="1"/>
</dbReference>
<keyword evidence="4" id="KW-0274">FAD</keyword>
<evidence type="ECO:0000256" key="1">
    <source>
        <dbReference type="ARBA" id="ARBA00001974"/>
    </source>
</evidence>
<feature type="domain" description="FAD-binding PCMH-type" evidence="8">
    <location>
        <begin position="42"/>
        <end position="227"/>
    </location>
</feature>
<accession>A8ZVB8</accession>
<dbReference type="EMBL" id="CP000859">
    <property type="protein sequence ID" value="ABW66579.1"/>
    <property type="molecule type" value="Genomic_DNA"/>
</dbReference>
<dbReference type="Proteomes" id="UP000008561">
    <property type="component" value="Chromosome"/>
</dbReference>
<dbReference type="Pfam" id="PF01565">
    <property type="entry name" value="FAD_binding_4"/>
    <property type="match status" value="1"/>
</dbReference>
<dbReference type="Gene3D" id="3.30.465.10">
    <property type="match status" value="1"/>
</dbReference>
<dbReference type="GO" id="GO:0016491">
    <property type="term" value="F:oxidoreductase activity"/>
    <property type="evidence" value="ECO:0007669"/>
    <property type="project" value="UniProtKB-KW"/>
</dbReference>
<dbReference type="InterPro" id="IPR016166">
    <property type="entry name" value="FAD-bd_PCMH"/>
</dbReference>
<dbReference type="Pfam" id="PF02913">
    <property type="entry name" value="FAD-oxidase_C"/>
    <property type="match status" value="1"/>
</dbReference>